<proteinExistence type="predicted"/>
<feature type="region of interest" description="Disordered" evidence="1">
    <location>
        <begin position="116"/>
        <end position="142"/>
    </location>
</feature>
<reference evidence="2 3" key="1">
    <citation type="journal article" date="2021" name="Elife">
        <title>Chloroplast acquisition without the gene transfer in kleptoplastic sea slugs, Plakobranchus ocellatus.</title>
        <authorList>
            <person name="Maeda T."/>
            <person name="Takahashi S."/>
            <person name="Yoshida T."/>
            <person name="Shimamura S."/>
            <person name="Takaki Y."/>
            <person name="Nagai Y."/>
            <person name="Toyoda A."/>
            <person name="Suzuki Y."/>
            <person name="Arimoto A."/>
            <person name="Ishii H."/>
            <person name="Satoh N."/>
            <person name="Nishiyama T."/>
            <person name="Hasebe M."/>
            <person name="Maruyama T."/>
            <person name="Minagawa J."/>
            <person name="Obokata J."/>
            <person name="Shigenobu S."/>
        </authorList>
    </citation>
    <scope>NUCLEOTIDE SEQUENCE [LARGE SCALE GENOMIC DNA]</scope>
</reference>
<accession>A0AAV4ESA2</accession>
<evidence type="ECO:0000256" key="1">
    <source>
        <dbReference type="SAM" id="MobiDB-lite"/>
    </source>
</evidence>
<protein>
    <submittedName>
        <fullName evidence="2">Synaptotagmin-C</fullName>
    </submittedName>
</protein>
<organism evidence="2 3">
    <name type="scientific">Elysia marginata</name>
    <dbReference type="NCBI Taxonomy" id="1093978"/>
    <lineage>
        <taxon>Eukaryota</taxon>
        <taxon>Metazoa</taxon>
        <taxon>Spiralia</taxon>
        <taxon>Lophotrochozoa</taxon>
        <taxon>Mollusca</taxon>
        <taxon>Gastropoda</taxon>
        <taxon>Heterobranchia</taxon>
        <taxon>Euthyneura</taxon>
        <taxon>Panpulmonata</taxon>
        <taxon>Sacoglossa</taxon>
        <taxon>Placobranchoidea</taxon>
        <taxon>Plakobranchidae</taxon>
        <taxon>Elysia</taxon>
    </lineage>
</organism>
<dbReference type="Proteomes" id="UP000762676">
    <property type="component" value="Unassembled WGS sequence"/>
</dbReference>
<evidence type="ECO:0000313" key="3">
    <source>
        <dbReference type="Proteomes" id="UP000762676"/>
    </source>
</evidence>
<keyword evidence="3" id="KW-1185">Reference proteome</keyword>
<comment type="caution">
    <text evidence="2">The sequence shown here is derived from an EMBL/GenBank/DDBJ whole genome shotgun (WGS) entry which is preliminary data.</text>
</comment>
<gene>
    <name evidence="2" type="ORF">ElyMa_001907100</name>
</gene>
<feature type="region of interest" description="Disordered" evidence="1">
    <location>
        <begin position="18"/>
        <end position="54"/>
    </location>
</feature>
<evidence type="ECO:0000313" key="2">
    <source>
        <dbReference type="EMBL" id="GFR63868.1"/>
    </source>
</evidence>
<dbReference type="EMBL" id="BMAT01003865">
    <property type="protein sequence ID" value="GFR63868.1"/>
    <property type="molecule type" value="Genomic_DNA"/>
</dbReference>
<feature type="compositionally biased region" description="Low complexity" evidence="1">
    <location>
        <begin position="30"/>
        <end position="41"/>
    </location>
</feature>
<dbReference type="AlphaFoldDB" id="A0AAV4ESA2"/>
<name>A0AAV4ESA2_9GAST</name>
<sequence>MTCFSSISLLPQQDLQISRESHTVQPKTGSISTTSRSSMRSEQLTDDNSSISAKSDVSVDSLVFDANFEDRSGEVFSQCSCFEHGDSGTSCLNDDYNWSEELTSQLQSREHVWLLSTNHKGPPKSRSIVTPRWGPSEKSQHS</sequence>